<sequence length="227" mass="24298">MIITYLGGEFVKVQFGDIVLAFNPPSRDSTLKTARFGADIACISLNHRDFNGVDAVTHGEKKPFVISGPGAYEIKGIIVRGFGAESNYGTVERAKNTNVGPAQKDLNTVYSAALEGMKLCFLGALSSPELPAELKEELDGIDVLFLPIGSEGVLTPSAANKLAIALEPRLIIPIHFSGLGDKNALKQFLKESGEEATSAGRWLDKLTLKKKDLDGKEGEVAVLNPQN</sequence>
<gene>
    <name evidence="1" type="ORF">A2W52_03100</name>
</gene>
<dbReference type="EMBL" id="MHRJ01000008">
    <property type="protein sequence ID" value="OHA23379.1"/>
    <property type="molecule type" value="Genomic_DNA"/>
</dbReference>
<dbReference type="PANTHER" id="PTHR39189">
    <property type="entry name" value="UPF0173 METAL-DEPENDENT HYDROLASE YTKL"/>
    <property type="match status" value="1"/>
</dbReference>
<comment type="caution">
    <text evidence="1">The sequence shown here is derived from an EMBL/GenBank/DDBJ whole genome shotgun (WGS) entry which is preliminary data.</text>
</comment>
<dbReference type="AlphaFoldDB" id="A0A1G2MJM9"/>
<dbReference type="SUPFAM" id="SSF56281">
    <property type="entry name" value="Metallo-hydrolase/oxidoreductase"/>
    <property type="match status" value="1"/>
</dbReference>
<dbReference type="Proteomes" id="UP000176493">
    <property type="component" value="Unassembled WGS sequence"/>
</dbReference>
<organism evidence="1 2">
    <name type="scientific">Candidatus Taylorbacteria bacterium RIFCSPHIGHO2_02_49_25</name>
    <dbReference type="NCBI Taxonomy" id="1802305"/>
    <lineage>
        <taxon>Bacteria</taxon>
        <taxon>Candidatus Tayloriibacteriota</taxon>
    </lineage>
</organism>
<dbReference type="Pfam" id="PF13483">
    <property type="entry name" value="Lactamase_B_3"/>
    <property type="match status" value="1"/>
</dbReference>
<evidence type="ECO:0008006" key="3">
    <source>
        <dbReference type="Google" id="ProtNLM"/>
    </source>
</evidence>
<evidence type="ECO:0000313" key="2">
    <source>
        <dbReference type="Proteomes" id="UP000176493"/>
    </source>
</evidence>
<dbReference type="Gene3D" id="3.60.15.10">
    <property type="entry name" value="Ribonuclease Z/Hydroxyacylglutathione hydrolase-like"/>
    <property type="match status" value="1"/>
</dbReference>
<reference evidence="1 2" key="1">
    <citation type="journal article" date="2016" name="Nat. Commun.">
        <title>Thousands of microbial genomes shed light on interconnected biogeochemical processes in an aquifer system.</title>
        <authorList>
            <person name="Anantharaman K."/>
            <person name="Brown C.T."/>
            <person name="Hug L.A."/>
            <person name="Sharon I."/>
            <person name="Castelle C.J."/>
            <person name="Probst A.J."/>
            <person name="Thomas B.C."/>
            <person name="Singh A."/>
            <person name="Wilkins M.J."/>
            <person name="Karaoz U."/>
            <person name="Brodie E.L."/>
            <person name="Williams K.H."/>
            <person name="Hubbard S.S."/>
            <person name="Banfield J.F."/>
        </authorList>
    </citation>
    <scope>NUCLEOTIDE SEQUENCE [LARGE SCALE GENOMIC DNA]</scope>
</reference>
<proteinExistence type="predicted"/>
<evidence type="ECO:0000313" key="1">
    <source>
        <dbReference type="EMBL" id="OHA23379.1"/>
    </source>
</evidence>
<name>A0A1G2MJM9_9BACT</name>
<protein>
    <recommendedName>
        <fullName evidence="3">Zn-dependent hydrolase of the metallo-beta-lactamase superfamily</fullName>
    </recommendedName>
</protein>
<dbReference type="InterPro" id="IPR036866">
    <property type="entry name" value="RibonucZ/Hydroxyglut_hydro"/>
</dbReference>
<accession>A0A1G2MJM9</accession>
<dbReference type="PANTHER" id="PTHR39189:SF1">
    <property type="entry name" value="UPF0173 METAL-DEPENDENT HYDROLASE YTKL"/>
    <property type="match status" value="1"/>
</dbReference>